<dbReference type="AlphaFoldDB" id="A0A0C2VXQ0"/>
<reference evidence="3 4" key="1">
    <citation type="journal article" date="2016" name="Syst. Appl. Microbiol.">
        <title>Genomic characterization of a fructophilic bee symbiont Lactobacillus kunkeei reveals its niche-specific adaptation.</title>
        <authorList>
            <person name="Maeno S."/>
            <person name="Tanizawa Y."/>
            <person name="Kanesaki Y."/>
            <person name="Kubota E."/>
            <person name="Kumar H."/>
            <person name="Dicks L."/>
            <person name="Salminen S."/>
            <person name="Nakagawa J."/>
            <person name="Arita M."/>
            <person name="Endo A."/>
        </authorList>
    </citation>
    <scope>NUCLEOTIDE SEQUENCE [LARGE SCALE GENOMIC DNA]</scope>
    <source>
        <strain evidence="3 4">FF30-6</strain>
    </source>
</reference>
<evidence type="ECO:0000259" key="1">
    <source>
        <dbReference type="Pfam" id="PF03413"/>
    </source>
</evidence>
<dbReference type="Proteomes" id="UP000186588">
    <property type="component" value="Unassembled WGS sequence"/>
</dbReference>
<accession>A0A0C2VXQ0</accession>
<dbReference type="Gene3D" id="3.10.450.40">
    <property type="match status" value="2"/>
</dbReference>
<protein>
    <submittedName>
        <fullName evidence="3">Uncharacterized protein</fullName>
    </submittedName>
</protein>
<name>A0A0C2VXQ0_9LACO</name>
<dbReference type="SUPFAM" id="SSF54403">
    <property type="entry name" value="Cystatin/monellin"/>
    <property type="match status" value="2"/>
</dbReference>
<dbReference type="Pfam" id="PF17881">
    <property type="entry name" value="TseB"/>
    <property type="match status" value="1"/>
</dbReference>
<gene>
    <name evidence="3" type="ORF">FF306_01369</name>
</gene>
<proteinExistence type="predicted"/>
<feature type="domain" description="PepSY" evidence="1">
    <location>
        <begin position="105"/>
        <end position="162"/>
    </location>
</feature>
<dbReference type="EMBL" id="BDDX01000016">
    <property type="protein sequence ID" value="GAT91248.1"/>
    <property type="molecule type" value="Genomic_DNA"/>
</dbReference>
<dbReference type="RefSeq" id="WP_041152265.1">
    <property type="nucleotide sequence ID" value="NZ_BDDX01000016.1"/>
</dbReference>
<feature type="domain" description="Cell wall elongation regulator TseB-like" evidence="2">
    <location>
        <begin position="46"/>
        <end position="89"/>
    </location>
</feature>
<sequence>MNVSFLKKINYFRIFKWLIGIIIVLILIIMGLFLWARQPLSSAKHQATTLAEKKVGIKSVDHFYMSDLNRTYYTIEGPNKDNQKQYVIIEKKTGSINVVNVKDGISANEAKSVANQKQRIAKLISVAPTIFNEKPAWAVSYFNSKNELNYAVIDFKSGKVLRFIANV</sequence>
<evidence type="ECO:0000259" key="2">
    <source>
        <dbReference type="Pfam" id="PF17881"/>
    </source>
</evidence>
<comment type="caution">
    <text evidence="3">The sequence shown here is derived from an EMBL/GenBank/DDBJ whole genome shotgun (WGS) entry which is preliminary data.</text>
</comment>
<dbReference type="PATRIC" id="fig|148814.19.peg.644"/>
<dbReference type="InterPro" id="IPR046350">
    <property type="entry name" value="Cystatin_sf"/>
</dbReference>
<organism evidence="3 4">
    <name type="scientific">Apilactobacillus kunkeei</name>
    <dbReference type="NCBI Taxonomy" id="148814"/>
    <lineage>
        <taxon>Bacteria</taxon>
        <taxon>Bacillati</taxon>
        <taxon>Bacillota</taxon>
        <taxon>Bacilli</taxon>
        <taxon>Lactobacillales</taxon>
        <taxon>Lactobacillaceae</taxon>
        <taxon>Apilactobacillus</taxon>
    </lineage>
</organism>
<evidence type="ECO:0000313" key="4">
    <source>
        <dbReference type="Proteomes" id="UP000186588"/>
    </source>
</evidence>
<dbReference type="InterPro" id="IPR025711">
    <property type="entry name" value="PepSY"/>
</dbReference>
<dbReference type="Pfam" id="PF03413">
    <property type="entry name" value="PepSY"/>
    <property type="match status" value="1"/>
</dbReference>
<evidence type="ECO:0000313" key="3">
    <source>
        <dbReference type="EMBL" id="GAT91248.1"/>
    </source>
</evidence>
<dbReference type="InterPro" id="IPR041401">
    <property type="entry name" value="TseB-like_dom"/>
</dbReference>